<keyword evidence="8" id="KW-0156">Chromatin regulator</keyword>
<dbReference type="InterPro" id="IPR019787">
    <property type="entry name" value="Znf_PHD-finger"/>
</dbReference>
<dbReference type="SUPFAM" id="SSF55729">
    <property type="entry name" value="Acyl-CoA N-acyltransferases (Nat)"/>
    <property type="match status" value="1"/>
</dbReference>
<feature type="compositionally biased region" description="Acidic residues" evidence="15">
    <location>
        <begin position="1"/>
        <end position="24"/>
    </location>
</feature>
<evidence type="ECO:0000256" key="4">
    <source>
        <dbReference type="ARBA" id="ARBA00022679"/>
    </source>
</evidence>
<feature type="region of interest" description="Disordered" evidence="15">
    <location>
        <begin position="842"/>
        <end position="1074"/>
    </location>
</feature>
<evidence type="ECO:0000256" key="8">
    <source>
        <dbReference type="ARBA" id="ARBA00022853"/>
    </source>
</evidence>
<dbReference type="InterPro" id="IPR050603">
    <property type="entry name" value="MYST_HAT"/>
</dbReference>
<evidence type="ECO:0000313" key="19">
    <source>
        <dbReference type="Proteomes" id="UP001324427"/>
    </source>
</evidence>
<dbReference type="Gene3D" id="3.30.60.60">
    <property type="entry name" value="N-acetyl transferase-like"/>
    <property type="match status" value="1"/>
</dbReference>
<feature type="region of interest" description="Disordered" evidence="15">
    <location>
        <begin position="1"/>
        <end position="113"/>
    </location>
</feature>
<sequence length="1074" mass="120090">MARDEEEQDAEVAEEPEEEEDADAEEAHAPAEEEEGSDADAEVAEDDDDDDEDEDENVGAVKTRSARSRRKVKHDESEAEVEADEEDNEDESSKSEVEEDWEAADDAGEDVEVSNTGANRCIFCGQDEEHDPGEDFEEYLACSVCGDNAHRQCARDAASLAADEDATHWRCKDCVDNGLEADFKNVPDILSSRRRSSAPKMARDLLPQARGGIKPDSHSVFNTLILDEDPMDGSRSLRKRKTPSGDEDEPPRPAIRKRRKTEEPEEEDELANGVDYSVGGMDGATEDADSPKSRTGRPLRHLKQKKRGAFMVSKSDEPRSLIVGFTVSTAQWDQIEREVQKKQRRRERDRMRRARNNRRTATAEPEDLNHFPAVQTTLYTNPFYAFPDRETDELKGKPYGGILTDIEADTSRTYPQDLDRQAFQDARNKAEQQWKDKLALLNGETAARTKVTGPASKIKCINFGQYEIDTWHAAPYPEEYSRNKHLYICEFCLKYMSSDYVAWRHKLKCSAKHPPGDEIYRSKVMNPETGAETTLSFFEVDGRRNPLYCQNLCLLAKLFLGSKTLYYDVEPFLFYIMTENDEFGCHFVGYFSKEKRGCGLPPPMHPHTSFDETRDSQQANGGADAQDEQGFDPALTNPGNNVSCILVLPVHMRRGFGRVLIEFSYLLTKVEGRTGSPEKPLSDMGLVSYRSYWRNVLCALLLRYQGNETSANGESHLSVGQIAKETGMTPDDIISTLEALRFLVRDPVTRTYALRLDYEYMKEYVEKHEKKAHIQLDPEKLCWTPYVMGRPTNLFAMGEEANAPLQTVAPREDVVELQEEPEEGVQQALKANEVAFAQNEEMHLETTESAEQDLPPQVNGLSPTSRKKTPPVTLALTPQPSMNDKPDGSPTRRSPTRRSPRKTPNGTRCRTRSASPSMSRSADNNNNDNTDNITITSQPPPSISAGPQVIPPTRFEIFPPVPGQQAAGKRRPGRPPRGGSRRSNPYGTPVRRSNTARTTRSERSPAGSTTLRRTRSKLGGIAMSAADADEEEEEAEAVKAAADEDVAIEEEVDGEGVGDGGGEDEDDEIRYEGA</sequence>
<dbReference type="Gene3D" id="3.40.630.30">
    <property type="match status" value="2"/>
</dbReference>
<dbReference type="InterPro" id="IPR002717">
    <property type="entry name" value="HAT_MYST-type"/>
</dbReference>
<evidence type="ECO:0000259" key="16">
    <source>
        <dbReference type="PROSITE" id="PS50016"/>
    </source>
</evidence>
<dbReference type="SUPFAM" id="SSF57903">
    <property type="entry name" value="FYVE/PHD zinc finger"/>
    <property type="match status" value="1"/>
</dbReference>
<protein>
    <recommendedName>
        <fullName evidence="3 14">Histone acetyltransferase</fullName>
        <ecNumber evidence="3 14">2.3.1.48</ecNumber>
    </recommendedName>
</protein>
<evidence type="ECO:0000256" key="12">
    <source>
        <dbReference type="PIRSR" id="PIRSR602717-51"/>
    </source>
</evidence>
<dbReference type="InterPro" id="IPR040706">
    <property type="entry name" value="Zf-MYST"/>
</dbReference>
<reference evidence="18 19" key="1">
    <citation type="submission" date="2021-11" db="EMBL/GenBank/DDBJ databases">
        <title>Black yeast isolated from Biological Soil Crust.</title>
        <authorList>
            <person name="Kurbessoian T."/>
        </authorList>
    </citation>
    <scope>NUCLEOTIDE SEQUENCE [LARGE SCALE GENOMIC DNA]</scope>
    <source>
        <strain evidence="18 19">CCFEE 5522</strain>
    </source>
</reference>
<dbReference type="InterPro" id="IPR013083">
    <property type="entry name" value="Znf_RING/FYVE/PHD"/>
</dbReference>
<evidence type="ECO:0000259" key="17">
    <source>
        <dbReference type="PROSITE" id="PS51726"/>
    </source>
</evidence>
<dbReference type="GO" id="GO:1990467">
    <property type="term" value="C:NuA3a histone acetyltransferase complex"/>
    <property type="evidence" value="ECO:0007669"/>
    <property type="project" value="TreeGrafter"/>
</dbReference>
<dbReference type="InterPro" id="IPR016181">
    <property type="entry name" value="Acyl_CoA_acyltransferase"/>
</dbReference>
<feature type="compositionally biased region" description="Acidic residues" evidence="15">
    <location>
        <begin position="32"/>
        <end position="57"/>
    </location>
</feature>
<dbReference type="GO" id="GO:0003712">
    <property type="term" value="F:transcription coregulator activity"/>
    <property type="evidence" value="ECO:0007669"/>
    <property type="project" value="TreeGrafter"/>
</dbReference>
<evidence type="ECO:0000256" key="2">
    <source>
        <dbReference type="ARBA" id="ARBA00010107"/>
    </source>
</evidence>
<evidence type="ECO:0000256" key="11">
    <source>
        <dbReference type="ARBA" id="ARBA00045805"/>
    </source>
</evidence>
<dbReference type="EMBL" id="JAVFHQ010000017">
    <property type="protein sequence ID" value="KAK4545929.1"/>
    <property type="molecule type" value="Genomic_DNA"/>
</dbReference>
<proteinExistence type="inferred from homology"/>
<dbReference type="PANTHER" id="PTHR10615:SF161">
    <property type="entry name" value="HISTONE ACETYLTRANSFERASE KAT7"/>
    <property type="match status" value="1"/>
</dbReference>
<dbReference type="InterPro" id="IPR001965">
    <property type="entry name" value="Znf_PHD"/>
</dbReference>
<feature type="active site" description="Proton donor/acceptor" evidence="12">
    <location>
        <position position="678"/>
    </location>
</feature>
<feature type="compositionally biased region" description="Basic residues" evidence="15">
    <location>
        <begin position="294"/>
        <end position="308"/>
    </location>
</feature>
<accession>A0AAV9JKC9</accession>
<dbReference type="Pfam" id="PF17772">
    <property type="entry name" value="zf-MYST"/>
    <property type="match status" value="1"/>
</dbReference>
<dbReference type="InterPro" id="IPR036388">
    <property type="entry name" value="WH-like_DNA-bd_sf"/>
</dbReference>
<dbReference type="Pfam" id="PF01853">
    <property type="entry name" value="MOZ_SAS"/>
    <property type="match status" value="2"/>
</dbReference>
<dbReference type="GO" id="GO:0005634">
    <property type="term" value="C:nucleus"/>
    <property type="evidence" value="ECO:0007669"/>
    <property type="project" value="UniProtKB-SubCell"/>
</dbReference>
<keyword evidence="10 14" id="KW-0539">Nucleus</keyword>
<keyword evidence="7" id="KW-0862">Zinc</keyword>
<keyword evidence="5" id="KW-0479">Metal-binding</keyword>
<evidence type="ECO:0000256" key="5">
    <source>
        <dbReference type="ARBA" id="ARBA00022723"/>
    </source>
</evidence>
<dbReference type="SMART" id="SM00249">
    <property type="entry name" value="PHD"/>
    <property type="match status" value="1"/>
</dbReference>
<dbReference type="Gene3D" id="1.10.10.10">
    <property type="entry name" value="Winged helix-like DNA-binding domain superfamily/Winged helix DNA-binding domain"/>
    <property type="match status" value="1"/>
</dbReference>
<dbReference type="EC" id="2.3.1.48" evidence="3 14"/>
<evidence type="ECO:0000256" key="14">
    <source>
        <dbReference type="RuleBase" id="RU361211"/>
    </source>
</evidence>
<dbReference type="Proteomes" id="UP001324427">
    <property type="component" value="Unassembled WGS sequence"/>
</dbReference>
<dbReference type="Gene3D" id="3.30.40.10">
    <property type="entry name" value="Zinc/RING finger domain, C3HC4 (zinc finger)"/>
    <property type="match status" value="1"/>
</dbReference>
<feature type="compositionally biased region" description="Polar residues" evidence="15">
    <location>
        <begin position="905"/>
        <end position="922"/>
    </location>
</feature>
<evidence type="ECO:0000256" key="10">
    <source>
        <dbReference type="ARBA" id="ARBA00023242"/>
    </source>
</evidence>
<evidence type="ECO:0000256" key="1">
    <source>
        <dbReference type="ARBA" id="ARBA00004123"/>
    </source>
</evidence>
<feature type="compositionally biased region" description="Basic and acidic residues" evidence="15">
    <location>
        <begin position="340"/>
        <end position="350"/>
    </location>
</feature>
<feature type="compositionally biased region" description="Acidic residues" evidence="15">
    <location>
        <begin position="1043"/>
        <end position="1074"/>
    </location>
</feature>
<keyword evidence="19" id="KW-1185">Reference proteome</keyword>
<comment type="similarity">
    <text evidence="2 14">Belongs to the MYST (SAS/MOZ) family.</text>
</comment>
<dbReference type="PROSITE" id="PS51726">
    <property type="entry name" value="MYST_HAT"/>
    <property type="match status" value="1"/>
</dbReference>
<keyword evidence="4" id="KW-0808">Transferase</keyword>
<dbReference type="Pfam" id="PF16866">
    <property type="entry name" value="PHD_4"/>
    <property type="match status" value="1"/>
</dbReference>
<feature type="region of interest" description="Disordered" evidence="15">
    <location>
        <begin position="224"/>
        <end position="308"/>
    </location>
</feature>
<evidence type="ECO:0000256" key="9">
    <source>
        <dbReference type="ARBA" id="ARBA00022990"/>
    </source>
</evidence>
<comment type="function">
    <text evidence="11">Catalytic component of the NuA4 histone acetyltransferase (HAT) complex which is involved in epigenetic transcriptional activation of selected genes principally by acetylation of nucleosomal histones H4, H3, H2B, H2A and H2A variant H2A.Z. Acetylates histone H4 to form H4K5ac, H4K8ac, H4K12ac and H4K16ac, histone H3 to form H3K14ac, and histone H2A to form H2AK4ac and H2AK7ac. The NuA4 complex is involved in the DNA damage response and is required for chromosome segregation. The NuA4 complex plays a direct role in repair of DNA double-strand breaks (DSBs) through homologous recombination. Recruitment to promoters depends on H3K4me. Also acetylates non-histone proteins. In addition to protein acetyltransferase, can use different acyl-CoA substrates, such as 2-hydroxyisobutanoyl-CoA (2-hydroxyisobutyryl-CoA) or (2E)-butenoyl-CoA (crotonyl-CoA), and is able to mediate protein 2-hydroxyisobutyrylation and crotonylation, respectively.</text>
</comment>
<dbReference type="InterPro" id="IPR011011">
    <property type="entry name" value="Znf_FYVE_PHD"/>
</dbReference>
<dbReference type="GO" id="GO:0003682">
    <property type="term" value="F:chromatin binding"/>
    <property type="evidence" value="ECO:0007669"/>
    <property type="project" value="TreeGrafter"/>
</dbReference>
<name>A0AAV9JKC9_9PEZI</name>
<gene>
    <name evidence="18" type="ORF">LTR36_002493</name>
</gene>
<evidence type="ECO:0000256" key="13">
    <source>
        <dbReference type="PROSITE-ProRule" id="PRU00146"/>
    </source>
</evidence>
<keyword evidence="6 13" id="KW-0863">Zinc-finger</keyword>
<comment type="caution">
    <text evidence="18">The sequence shown here is derived from an EMBL/GenBank/DDBJ whole genome shotgun (WGS) entry which is preliminary data.</text>
</comment>
<evidence type="ECO:0000313" key="18">
    <source>
        <dbReference type="EMBL" id="KAK4545929.1"/>
    </source>
</evidence>
<dbReference type="FunFam" id="3.30.60.60:FF:000001">
    <property type="entry name" value="Histone acetyltransferase"/>
    <property type="match status" value="1"/>
</dbReference>
<keyword evidence="9" id="KW-0007">Acetylation</keyword>
<dbReference type="GO" id="GO:0008270">
    <property type="term" value="F:zinc ion binding"/>
    <property type="evidence" value="ECO:0007669"/>
    <property type="project" value="UniProtKB-KW"/>
</dbReference>
<feature type="compositionally biased region" description="Acidic residues" evidence="15">
    <location>
        <begin position="77"/>
        <end position="90"/>
    </location>
</feature>
<feature type="region of interest" description="Disordered" evidence="15">
    <location>
        <begin position="602"/>
        <end position="636"/>
    </location>
</feature>
<evidence type="ECO:0000256" key="7">
    <source>
        <dbReference type="ARBA" id="ARBA00022833"/>
    </source>
</evidence>
<feature type="region of interest" description="Disordered" evidence="15">
    <location>
        <begin position="340"/>
        <end position="364"/>
    </location>
</feature>
<organism evidence="18 19">
    <name type="scientific">Oleoguttula mirabilis</name>
    <dbReference type="NCBI Taxonomy" id="1507867"/>
    <lineage>
        <taxon>Eukaryota</taxon>
        <taxon>Fungi</taxon>
        <taxon>Dikarya</taxon>
        <taxon>Ascomycota</taxon>
        <taxon>Pezizomycotina</taxon>
        <taxon>Dothideomycetes</taxon>
        <taxon>Dothideomycetidae</taxon>
        <taxon>Mycosphaerellales</taxon>
        <taxon>Teratosphaeriaceae</taxon>
        <taxon>Oleoguttula</taxon>
    </lineage>
</organism>
<feature type="compositionally biased region" description="Acidic residues" evidence="15">
    <location>
        <begin position="97"/>
        <end position="112"/>
    </location>
</feature>
<comment type="subcellular location">
    <subcellularLocation>
        <location evidence="1 14">Nucleus</location>
    </subcellularLocation>
</comment>
<comment type="catalytic activity">
    <reaction evidence="14">
        <text>L-lysyl-[protein] + acetyl-CoA = N(6)-acetyl-L-lysyl-[protein] + CoA + H(+)</text>
        <dbReference type="Rhea" id="RHEA:45948"/>
        <dbReference type="Rhea" id="RHEA-COMP:9752"/>
        <dbReference type="Rhea" id="RHEA-COMP:10731"/>
        <dbReference type="ChEBI" id="CHEBI:15378"/>
        <dbReference type="ChEBI" id="CHEBI:29969"/>
        <dbReference type="ChEBI" id="CHEBI:57287"/>
        <dbReference type="ChEBI" id="CHEBI:57288"/>
        <dbReference type="ChEBI" id="CHEBI:61930"/>
        <dbReference type="EC" id="2.3.1.48"/>
    </reaction>
</comment>
<evidence type="ECO:0000256" key="15">
    <source>
        <dbReference type="SAM" id="MobiDB-lite"/>
    </source>
</evidence>
<evidence type="ECO:0000256" key="6">
    <source>
        <dbReference type="ARBA" id="ARBA00022771"/>
    </source>
</evidence>
<evidence type="ECO:0000256" key="3">
    <source>
        <dbReference type="ARBA" id="ARBA00013184"/>
    </source>
</evidence>
<dbReference type="PROSITE" id="PS50016">
    <property type="entry name" value="ZF_PHD_2"/>
    <property type="match status" value="1"/>
</dbReference>
<feature type="domain" description="MYST-type HAT" evidence="17">
    <location>
        <begin position="453"/>
        <end position="785"/>
    </location>
</feature>
<dbReference type="PANTHER" id="PTHR10615">
    <property type="entry name" value="HISTONE ACETYLTRANSFERASE"/>
    <property type="match status" value="1"/>
</dbReference>
<dbReference type="AlphaFoldDB" id="A0AAV9JKC9"/>
<feature type="domain" description="PHD-type" evidence="16">
    <location>
        <begin position="118"/>
        <end position="177"/>
    </location>
</feature>
<dbReference type="GO" id="GO:0006357">
    <property type="term" value="P:regulation of transcription by RNA polymerase II"/>
    <property type="evidence" value="ECO:0007669"/>
    <property type="project" value="TreeGrafter"/>
</dbReference>
<feature type="compositionally biased region" description="Low complexity" evidence="15">
    <location>
        <begin position="923"/>
        <end position="936"/>
    </location>
</feature>
<dbReference type="GO" id="GO:0004402">
    <property type="term" value="F:histone acetyltransferase activity"/>
    <property type="evidence" value="ECO:0007669"/>
    <property type="project" value="InterPro"/>
</dbReference>